<name>A0A9X0W541_9GAMM</name>
<protein>
    <submittedName>
        <fullName evidence="1">Uncharacterized protein</fullName>
    </submittedName>
</protein>
<reference evidence="1 2" key="1">
    <citation type="journal article" date="2020" name="Microorganisms">
        <title>Osmotic Adaptation and Compatible Solute Biosynthesis of Phototrophic Bacteria as Revealed from Genome Analyses.</title>
        <authorList>
            <person name="Imhoff J.F."/>
            <person name="Rahn T."/>
            <person name="Kunzel S."/>
            <person name="Keller A."/>
            <person name="Neulinger S.C."/>
        </authorList>
    </citation>
    <scope>NUCLEOTIDE SEQUENCE [LARGE SCALE GENOMIC DNA]</scope>
    <source>
        <strain evidence="1 2">DSM 25653</strain>
    </source>
</reference>
<sequence>MKRTLEPELMDIQVQAEAYTAHHLSFAAADLDRQPELASRARLLCDKLPSPRLETLTYDLPRAASRVTATALVERYTRCASPVLRQDVHYSLFAALQQHEVEEQLREEDFQLSLSVPVVGDRHRARHPAVWGRRS</sequence>
<organism evidence="1 2">
    <name type="scientific">Lamprobacter modestohalophilus</name>
    <dbReference type="NCBI Taxonomy" id="1064514"/>
    <lineage>
        <taxon>Bacteria</taxon>
        <taxon>Pseudomonadati</taxon>
        <taxon>Pseudomonadota</taxon>
        <taxon>Gammaproteobacteria</taxon>
        <taxon>Chromatiales</taxon>
        <taxon>Chromatiaceae</taxon>
        <taxon>Lamprobacter</taxon>
    </lineage>
</organism>
<dbReference type="RefSeq" id="WP_200236722.1">
    <property type="nucleotide sequence ID" value="NZ_NRRY01000001.1"/>
</dbReference>
<evidence type="ECO:0000313" key="2">
    <source>
        <dbReference type="Proteomes" id="UP001138768"/>
    </source>
</evidence>
<dbReference type="AlphaFoldDB" id="A0A9X0W541"/>
<proteinExistence type="predicted"/>
<accession>A0A9X0W541</accession>
<comment type="caution">
    <text evidence="1">The sequence shown here is derived from an EMBL/GenBank/DDBJ whole genome shotgun (WGS) entry which is preliminary data.</text>
</comment>
<keyword evidence="2" id="KW-1185">Reference proteome</keyword>
<dbReference type="EMBL" id="NRRY01000001">
    <property type="protein sequence ID" value="MBK1617015.1"/>
    <property type="molecule type" value="Genomic_DNA"/>
</dbReference>
<evidence type="ECO:0000313" key="1">
    <source>
        <dbReference type="EMBL" id="MBK1617015.1"/>
    </source>
</evidence>
<dbReference type="Proteomes" id="UP001138768">
    <property type="component" value="Unassembled WGS sequence"/>
</dbReference>
<gene>
    <name evidence="1" type="ORF">CKO42_00825</name>
</gene>